<dbReference type="InterPro" id="IPR029055">
    <property type="entry name" value="Ntn_hydrolases_N"/>
</dbReference>
<evidence type="ECO:0000256" key="13">
    <source>
        <dbReference type="ARBA" id="ARBA00023004"/>
    </source>
</evidence>
<evidence type="ECO:0000256" key="8">
    <source>
        <dbReference type="ARBA" id="ARBA00022643"/>
    </source>
</evidence>
<evidence type="ECO:0000256" key="15">
    <source>
        <dbReference type="ARBA" id="ARBA00023164"/>
    </source>
</evidence>
<dbReference type="Gene3D" id="2.160.20.60">
    <property type="entry name" value="Glutamate synthase, alpha subunit, C-terminal domain"/>
    <property type="match status" value="1"/>
</dbReference>
<organism evidence="23 24">
    <name type="scientific">Haliangium ochraceum (strain DSM 14365 / JCM 11303 / SMP-2)</name>
    <dbReference type="NCBI Taxonomy" id="502025"/>
    <lineage>
        <taxon>Bacteria</taxon>
        <taxon>Pseudomonadati</taxon>
        <taxon>Myxococcota</taxon>
        <taxon>Polyangia</taxon>
        <taxon>Haliangiales</taxon>
        <taxon>Kofleriaceae</taxon>
        <taxon>Haliangium</taxon>
    </lineage>
</organism>
<evidence type="ECO:0000256" key="3">
    <source>
        <dbReference type="ARBA" id="ARBA00001974"/>
    </source>
</evidence>
<dbReference type="InterPro" id="IPR002489">
    <property type="entry name" value="Glu_synth_asu_C"/>
</dbReference>
<evidence type="ECO:0000313" key="23">
    <source>
        <dbReference type="EMBL" id="ACY19178.1"/>
    </source>
</evidence>
<evidence type="ECO:0000256" key="18">
    <source>
        <dbReference type="ARBA" id="ARBA00048151"/>
    </source>
</evidence>
<reference evidence="23 24" key="1">
    <citation type="journal article" date="2010" name="Stand. Genomic Sci.">
        <title>Complete genome sequence of Haliangium ochraceum type strain (SMP-2).</title>
        <authorList>
            <consortium name="US DOE Joint Genome Institute (JGI-PGF)"/>
            <person name="Ivanova N."/>
            <person name="Daum C."/>
            <person name="Lang E."/>
            <person name="Abt B."/>
            <person name="Kopitz M."/>
            <person name="Saunders E."/>
            <person name="Lapidus A."/>
            <person name="Lucas S."/>
            <person name="Glavina Del Rio T."/>
            <person name="Nolan M."/>
            <person name="Tice H."/>
            <person name="Copeland A."/>
            <person name="Cheng J.F."/>
            <person name="Chen F."/>
            <person name="Bruce D."/>
            <person name="Goodwin L."/>
            <person name="Pitluck S."/>
            <person name="Mavromatis K."/>
            <person name="Pati A."/>
            <person name="Mikhailova N."/>
            <person name="Chen A."/>
            <person name="Palaniappan K."/>
            <person name="Land M."/>
            <person name="Hauser L."/>
            <person name="Chang Y.J."/>
            <person name="Jeffries C.D."/>
            <person name="Detter J.C."/>
            <person name="Brettin T."/>
            <person name="Rohde M."/>
            <person name="Goker M."/>
            <person name="Bristow J."/>
            <person name="Markowitz V."/>
            <person name="Eisen J.A."/>
            <person name="Hugenholtz P."/>
            <person name="Kyrpides N.C."/>
            <person name="Klenk H.P."/>
        </authorList>
    </citation>
    <scope>NUCLEOTIDE SEQUENCE [LARGE SCALE GENOMIC DNA]</scope>
    <source>
        <strain evidence="24">DSM 14365 / CIP 107738 / JCM 11303 / AJ 13395 / SMP-2</strain>
    </source>
</reference>
<dbReference type="InterPro" id="IPR002932">
    <property type="entry name" value="Glu_synthdom"/>
</dbReference>
<dbReference type="InterPro" id="IPR017932">
    <property type="entry name" value="GATase_2_dom"/>
</dbReference>
<dbReference type="Pfam" id="PF04898">
    <property type="entry name" value="Glu_syn_central"/>
    <property type="match status" value="1"/>
</dbReference>
<comment type="cofactor">
    <cofactor evidence="2">
        <name>[3Fe-4S] cluster</name>
        <dbReference type="ChEBI" id="CHEBI:21137"/>
    </cofactor>
</comment>
<dbReference type="eggNOG" id="COG0070">
    <property type="taxonomic scope" value="Bacteria"/>
</dbReference>
<sequence length="1526" mass="167785">MEDRNTESPHRPRDRWGLYEPDTEHDACGIGFVAHIRGEKSHDIVEQGLEILRRLSHRAATGADPLTGDGAGILLQLPHRFFKAEGLRLGFDMPRRRRYGIGQVFLPPDRKARAACEEILEEVIAEQGQAVLGWRDVPTDSTHIGTVARDVLPKFRQIYIRMRRVPPTAFERKLYIIRKLAENRVRARGVDEGGYFHVASMSTETIVYKGLLLPGQLSNFYRDLNAPDMVSAIALVHSRFSTNTFPTWDLAQPFHYIAHNGEINTLRGNRNWMEARRSQLQSAKFGGAMDRLFPIIVPGKSDSAQFDNMLELLHLGGRNLPNAVMMMIPEAWERHDLMDQERRDYYHYSSSLLEPWDGPAAIAFTDGSIVGATLDRNGLRPARYMVTEDERVILASEVGVIDVPPERVRMKGRLKPGRMFIVDTGEGRIVNDEELKHDISHRFPYRKWLSKNVFELDQVPYVEPPPPLVGAELTRLQRAFGYTDEDLRVLLSPMAETGKEPVGSMGTDTPLAVLSERAPNLFNYFHQLFAQVTNPPIDPIREALVMSLDSDIGPDGNTFDETPEQCHKLRLDNPILTNAALARVASVREGVFEAARLSLLFDVDSGPGGLQAAVERLCQQAEEAVDDGASVLILSDRGVDAKRVAIPVLLALSAVHLQLVREGTRMQAGLVVETAEAREVHDFAVLLGYGAATVNPYLALESVRELAEEDILACTADEAEANYIAAVCGGLLKIMSKMGISTLHSYRGAQIFEAVGLDRTLIEQYFSGTRSRLEGVGIEELGRELFERHDRGFGRQAVAINDELPVGGLYQWRRRGELHKWNPATIAKLQAAARLNDAGLYAEYARLVDDEDQGLASLRGLMAFAEDAATPVPLEEVEPASDIARRFVTGAMSFGSISAEAHETLAIAMNRLGGRSNSGEGGEEPHRFERDDNGDWRRSAIKQVASGRFGVTAHYLVNAEDLQIKIAQGAKPGEGGQLPGHKVDERIAKVRCSTPGVTLISPPPHHDIYSIEDLAQLIYDLQAVNPTARVSVKLVSEVGVGTVAAGVAKGHAGCVVIAGYSGGTGASPLSSVKHAGLPWELGLAETQQVLVQNSLRGRVRLQVDGGFRTGRDVIIAALLGAEEFGVASAALIVEGCIMLRKCHLNTCSVGIATQDPELRKRFAGNPDHVVNFFLLMAEEIRGYMAKLGFRRFDDMIGRVDMLRARPRDDHWKGKRIDLSAILTPPRAPASWPRRFVEPHPWDLTNHIDNRLLPQLEDAIERAKPVRLESAIDNTCRSAGTVLSGHIARRHGAKGLPDDTIHVYFQGSAGQSFGAFLSSGVTLELEGEANDYVGKGLSGGRIVVYPPRVSRFEADSNVIVGNTLLYGATAGEVYICGVAGERFAVRNSGARAVVEGVGDHGCEYMTGGVVVVLGETGRNFAAGMSGGTAFVYDKDRSFRRRCNTGMVELESLVEESEIWLVYGMVEDHVRLTGSRLGSYVLDNWENLVSHFVKVMPTDYKRVLQARRAARRPPSATPRLAVVEGGMS</sequence>
<evidence type="ECO:0000313" key="24">
    <source>
        <dbReference type="Proteomes" id="UP000001880"/>
    </source>
</evidence>
<keyword evidence="6" id="KW-0028">Amino-acid biosynthesis</keyword>
<dbReference type="OrthoDB" id="9758182at2"/>
<keyword evidence="14" id="KW-0411">Iron-sulfur</keyword>
<dbReference type="Pfam" id="PF00310">
    <property type="entry name" value="GATase_2"/>
    <property type="match status" value="1"/>
</dbReference>
<dbReference type="FunFam" id="3.60.20.10:FF:000001">
    <property type="entry name" value="Glutamate synthase, large subunit"/>
    <property type="match status" value="1"/>
</dbReference>
<dbReference type="Pfam" id="PF01645">
    <property type="entry name" value="Glu_synthase"/>
    <property type="match status" value="1"/>
</dbReference>
<evidence type="ECO:0000259" key="22">
    <source>
        <dbReference type="PROSITE" id="PS51278"/>
    </source>
</evidence>
<dbReference type="HOGENOM" id="CLU_000422_8_2_7"/>
<feature type="region of interest" description="Disordered" evidence="21">
    <location>
        <begin position="913"/>
        <end position="934"/>
    </location>
</feature>
<dbReference type="eggNOG" id="COG0069">
    <property type="taxonomic scope" value="Bacteria"/>
</dbReference>
<dbReference type="EC" id="1.4.1.13" evidence="5"/>
<comment type="pathway">
    <text evidence="17">Amino-acid biosynthesis; L-glutamate biosynthesis via GLT pathway; L-glutamate from 2-oxoglutarate and L-glutamine (NADP(+) route): step 1/1.</text>
</comment>
<feature type="compositionally biased region" description="Basic and acidic residues" evidence="21">
    <location>
        <begin position="923"/>
        <end position="934"/>
    </location>
</feature>
<dbReference type="GO" id="GO:0046872">
    <property type="term" value="F:metal ion binding"/>
    <property type="evidence" value="ECO:0007669"/>
    <property type="project" value="UniProtKB-KW"/>
</dbReference>
<evidence type="ECO:0000256" key="17">
    <source>
        <dbReference type="ARBA" id="ARBA00037898"/>
    </source>
</evidence>
<name>D0LT42_HALO1</name>
<dbReference type="RefSeq" id="WP_012831770.1">
    <property type="nucleotide sequence ID" value="NC_013440.1"/>
</dbReference>
<keyword evidence="16" id="KW-0003">3Fe-4S</keyword>
<proteinExistence type="inferred from homology"/>
<dbReference type="STRING" id="502025.Hoch_6714"/>
<dbReference type="EMBL" id="CP001804">
    <property type="protein sequence ID" value="ACY19178.1"/>
    <property type="molecule type" value="Genomic_DNA"/>
</dbReference>
<gene>
    <name evidence="23" type="ordered locus">Hoch_6714</name>
</gene>
<evidence type="ECO:0000256" key="1">
    <source>
        <dbReference type="ARBA" id="ARBA00001917"/>
    </source>
</evidence>
<keyword evidence="13" id="KW-0408">Iron</keyword>
<evidence type="ECO:0000256" key="5">
    <source>
        <dbReference type="ARBA" id="ARBA00012079"/>
    </source>
</evidence>
<dbReference type="SUPFAM" id="SSF69336">
    <property type="entry name" value="Alpha subunit of glutamate synthase, C-terminal domain"/>
    <property type="match status" value="1"/>
</dbReference>
<keyword evidence="8" id="KW-0288">FMN</keyword>
<dbReference type="KEGG" id="hoh:Hoch_6714"/>
<dbReference type="FunFam" id="3.20.20.70:FF:000031">
    <property type="entry name" value="Glutamate synthase 1 [NADH]"/>
    <property type="match status" value="1"/>
</dbReference>
<evidence type="ECO:0000256" key="19">
    <source>
        <dbReference type="ARBA" id="ARBA00072108"/>
    </source>
</evidence>
<dbReference type="CDD" id="cd00982">
    <property type="entry name" value="gltB_C"/>
    <property type="match status" value="1"/>
</dbReference>
<dbReference type="MEROPS" id="C44.003"/>
<keyword evidence="15" id="KW-0314">Glutamate biosynthesis</keyword>
<evidence type="ECO:0000256" key="21">
    <source>
        <dbReference type="SAM" id="MobiDB-lite"/>
    </source>
</evidence>
<comment type="similarity">
    <text evidence="4">Belongs to the glutamate synthase family.</text>
</comment>
<evidence type="ECO:0000256" key="11">
    <source>
        <dbReference type="ARBA" id="ARBA00022962"/>
    </source>
</evidence>
<evidence type="ECO:0000256" key="12">
    <source>
        <dbReference type="ARBA" id="ARBA00023002"/>
    </source>
</evidence>
<dbReference type="SUPFAM" id="SSF51395">
    <property type="entry name" value="FMN-linked oxidoreductases"/>
    <property type="match status" value="1"/>
</dbReference>
<evidence type="ECO:0000256" key="4">
    <source>
        <dbReference type="ARBA" id="ARBA00009716"/>
    </source>
</evidence>
<dbReference type="PROSITE" id="PS51278">
    <property type="entry name" value="GATASE_TYPE_2"/>
    <property type="match status" value="1"/>
</dbReference>
<dbReference type="GO" id="GO:0051538">
    <property type="term" value="F:3 iron, 4 sulfur cluster binding"/>
    <property type="evidence" value="ECO:0007669"/>
    <property type="project" value="UniProtKB-KW"/>
</dbReference>
<feature type="domain" description="Glutamine amidotransferase type-2" evidence="22">
    <location>
        <begin position="28"/>
        <end position="425"/>
    </location>
</feature>
<keyword evidence="7" id="KW-0285">Flavoprotein</keyword>
<evidence type="ECO:0000256" key="14">
    <source>
        <dbReference type="ARBA" id="ARBA00023014"/>
    </source>
</evidence>
<dbReference type="CDD" id="cd02808">
    <property type="entry name" value="GltS_FMN"/>
    <property type="match status" value="1"/>
</dbReference>
<keyword evidence="12 23" id="KW-0560">Oxidoreductase</keyword>
<dbReference type="PANTHER" id="PTHR11938">
    <property type="entry name" value="FAD NADPH DEHYDROGENASE/OXIDOREDUCTASE"/>
    <property type="match status" value="1"/>
</dbReference>
<dbReference type="GO" id="GO:0006537">
    <property type="term" value="P:glutamate biosynthetic process"/>
    <property type="evidence" value="ECO:0007669"/>
    <property type="project" value="UniProtKB-KW"/>
</dbReference>
<evidence type="ECO:0000256" key="6">
    <source>
        <dbReference type="ARBA" id="ARBA00022605"/>
    </source>
</evidence>
<dbReference type="CDD" id="cd00713">
    <property type="entry name" value="GltS"/>
    <property type="match status" value="1"/>
</dbReference>
<dbReference type="eggNOG" id="COG0067">
    <property type="taxonomic scope" value="Bacteria"/>
</dbReference>
<accession>D0LT42</accession>
<keyword evidence="24" id="KW-1185">Reference proteome</keyword>
<evidence type="ECO:0000256" key="9">
    <source>
        <dbReference type="ARBA" id="ARBA00022723"/>
    </source>
</evidence>
<evidence type="ECO:0000256" key="2">
    <source>
        <dbReference type="ARBA" id="ARBA00001927"/>
    </source>
</evidence>
<comment type="catalytic activity">
    <reaction evidence="18">
        <text>2 L-glutamate + NADP(+) = L-glutamine + 2-oxoglutarate + NADPH + H(+)</text>
        <dbReference type="Rhea" id="RHEA:15501"/>
        <dbReference type="ChEBI" id="CHEBI:15378"/>
        <dbReference type="ChEBI" id="CHEBI:16810"/>
        <dbReference type="ChEBI" id="CHEBI:29985"/>
        <dbReference type="ChEBI" id="CHEBI:57783"/>
        <dbReference type="ChEBI" id="CHEBI:58349"/>
        <dbReference type="ChEBI" id="CHEBI:58359"/>
        <dbReference type="EC" id="1.4.1.13"/>
    </reaction>
</comment>
<evidence type="ECO:0000256" key="7">
    <source>
        <dbReference type="ARBA" id="ARBA00022630"/>
    </source>
</evidence>
<evidence type="ECO:0000256" key="20">
    <source>
        <dbReference type="ARBA" id="ARBA00079921"/>
    </source>
</evidence>
<protein>
    <recommendedName>
        <fullName evidence="19">Glutamate synthase [NADPH] large chain</fullName>
        <ecNumber evidence="5">1.4.1.13</ecNumber>
    </recommendedName>
    <alternativeName>
        <fullName evidence="20">Glutamate synthase subunit alpha</fullName>
    </alternativeName>
</protein>
<dbReference type="FunFam" id="2.160.20.60:FF:000001">
    <property type="entry name" value="Glutamate synthase, large subunit"/>
    <property type="match status" value="1"/>
</dbReference>
<dbReference type="InterPro" id="IPR013785">
    <property type="entry name" value="Aldolase_TIM"/>
</dbReference>
<comment type="cofactor">
    <cofactor evidence="3">
        <name>FAD</name>
        <dbReference type="ChEBI" id="CHEBI:57692"/>
    </cofactor>
</comment>
<dbReference type="InterPro" id="IPR036485">
    <property type="entry name" value="Glu_synth_asu_C_sf"/>
</dbReference>
<keyword evidence="11" id="KW-0315">Glutamine amidotransferase</keyword>
<dbReference type="PANTHER" id="PTHR11938:SF133">
    <property type="entry name" value="GLUTAMATE SYNTHASE (NADH)"/>
    <property type="match status" value="1"/>
</dbReference>
<keyword evidence="10" id="KW-0274">FAD</keyword>
<dbReference type="Gene3D" id="3.60.20.10">
    <property type="entry name" value="Glutamine Phosphoribosylpyrophosphate, subunit 1, domain 1"/>
    <property type="match status" value="1"/>
</dbReference>
<evidence type="ECO:0000256" key="10">
    <source>
        <dbReference type="ARBA" id="ARBA00022827"/>
    </source>
</evidence>
<keyword evidence="9" id="KW-0479">Metal-binding</keyword>
<dbReference type="SUPFAM" id="SSF56235">
    <property type="entry name" value="N-terminal nucleophile aminohydrolases (Ntn hydrolases)"/>
    <property type="match status" value="1"/>
</dbReference>
<dbReference type="NCBIfam" id="NF008730">
    <property type="entry name" value="PRK11750.1"/>
    <property type="match status" value="1"/>
</dbReference>
<evidence type="ECO:0000256" key="16">
    <source>
        <dbReference type="ARBA" id="ARBA00023291"/>
    </source>
</evidence>
<dbReference type="GO" id="GO:0019676">
    <property type="term" value="P:ammonia assimilation cycle"/>
    <property type="evidence" value="ECO:0007669"/>
    <property type="project" value="TreeGrafter"/>
</dbReference>
<dbReference type="Pfam" id="PF01493">
    <property type="entry name" value="GXGXG"/>
    <property type="match status" value="1"/>
</dbReference>
<dbReference type="InterPro" id="IPR050711">
    <property type="entry name" value="ET-N_metabolism_enzyme"/>
</dbReference>
<comment type="cofactor">
    <cofactor evidence="1">
        <name>FMN</name>
        <dbReference type="ChEBI" id="CHEBI:58210"/>
    </cofactor>
</comment>
<dbReference type="Proteomes" id="UP000001880">
    <property type="component" value="Chromosome"/>
</dbReference>
<dbReference type="Gene3D" id="3.20.20.70">
    <property type="entry name" value="Aldolase class I"/>
    <property type="match status" value="2"/>
</dbReference>
<dbReference type="GO" id="GO:0004355">
    <property type="term" value="F:glutamate synthase (NADPH) activity"/>
    <property type="evidence" value="ECO:0007669"/>
    <property type="project" value="UniProtKB-EC"/>
</dbReference>
<dbReference type="InterPro" id="IPR006982">
    <property type="entry name" value="Glu_synth_centr_N"/>
</dbReference>